<dbReference type="Pfam" id="PF00749">
    <property type="entry name" value="tRNA-synt_1c"/>
    <property type="match status" value="1"/>
</dbReference>
<dbReference type="InterPro" id="IPR049437">
    <property type="entry name" value="tRNA-synt_1c_C2"/>
</dbReference>
<evidence type="ECO:0000256" key="9">
    <source>
        <dbReference type="HAMAP-Rule" id="MF_00126"/>
    </source>
</evidence>
<dbReference type="Gene3D" id="3.40.50.620">
    <property type="entry name" value="HUPs"/>
    <property type="match status" value="1"/>
</dbReference>
<comment type="subcellular location">
    <subcellularLocation>
        <location evidence="9">Cytoplasm</location>
    </subcellularLocation>
</comment>
<feature type="binding site" evidence="9">
    <location>
        <begin position="43"/>
        <end position="49"/>
    </location>
    <ligand>
        <name>ATP</name>
        <dbReference type="ChEBI" id="CHEBI:30616"/>
    </ligand>
</feature>
<keyword evidence="7 9" id="KW-0030">Aminoacyl-tRNA synthetase</keyword>
<evidence type="ECO:0000313" key="15">
    <source>
        <dbReference type="Proteomes" id="UP000318288"/>
    </source>
</evidence>
<dbReference type="EMBL" id="SJPW01000004">
    <property type="protein sequence ID" value="TWU54413.1"/>
    <property type="molecule type" value="Genomic_DNA"/>
</dbReference>
<gene>
    <name evidence="9 14" type="primary">glnS</name>
    <name evidence="14" type="ORF">Poly51_31320</name>
</gene>
<dbReference type="Pfam" id="PF20974">
    <property type="entry name" value="tRNA-synt_1c_C2"/>
    <property type="match status" value="1"/>
</dbReference>
<keyword evidence="15" id="KW-1185">Reference proteome</keyword>
<feature type="binding site" evidence="9">
    <location>
        <begin position="37"/>
        <end position="39"/>
    </location>
    <ligand>
        <name>ATP</name>
        <dbReference type="ChEBI" id="CHEBI:30616"/>
    </ligand>
</feature>
<dbReference type="HAMAP" id="MF_00126">
    <property type="entry name" value="Gln_tRNA_synth"/>
    <property type="match status" value="1"/>
</dbReference>
<protein>
    <recommendedName>
        <fullName evidence="9">Glutamine--tRNA ligase</fullName>
        <ecNumber evidence="9">6.1.1.18</ecNumber>
    </recommendedName>
    <alternativeName>
        <fullName evidence="9">Glutaminyl-tRNA synthetase</fullName>
        <shortName evidence="9">GlnRS</shortName>
    </alternativeName>
</protein>
<dbReference type="InterPro" id="IPR050132">
    <property type="entry name" value="Gln/Glu-tRNA_Ligase"/>
</dbReference>
<evidence type="ECO:0000256" key="2">
    <source>
        <dbReference type="ARBA" id="ARBA00022490"/>
    </source>
</evidence>
<dbReference type="RefSeq" id="WP_246114523.1">
    <property type="nucleotide sequence ID" value="NZ_SJPW01000004.1"/>
</dbReference>
<dbReference type="SUPFAM" id="SSF52374">
    <property type="entry name" value="Nucleotidylyl transferase"/>
    <property type="match status" value="1"/>
</dbReference>
<dbReference type="PROSITE" id="PS00178">
    <property type="entry name" value="AA_TRNA_LIGASE_I"/>
    <property type="match status" value="1"/>
</dbReference>
<dbReference type="GO" id="GO:0006424">
    <property type="term" value="P:glutamyl-tRNA aminoacylation"/>
    <property type="evidence" value="ECO:0007669"/>
    <property type="project" value="UniProtKB-UniRule"/>
</dbReference>
<dbReference type="InterPro" id="IPR004514">
    <property type="entry name" value="Gln-tRNA-synth"/>
</dbReference>
<dbReference type="FunFam" id="2.40.240.10:FF:000001">
    <property type="entry name" value="Glutamine--tRNA ligase"/>
    <property type="match status" value="1"/>
</dbReference>
<name>A0A5C6EXR2_9BACT</name>
<sequence length="562" mass="64467">MTDSPEPRESKNFIEQAIEADVASGRFDGVFTRFPPEPNGYLHIGHAKSICLNFGLAKTYGGTCNLRFDDTNPVKEDVEYVDSIMDDIRWLGFEWDNLHYASDYFDQLYAWAEKLITEGHAYVCDLSADETREYRGSLTAPGRNSPHRDRTVDENLKLFRGMRAGEFPDGARTLRAKIDMASPNINLRDPVMYRILRATHHRTGDKWCIYPTYDWTHGQSDSIEGISFSICTLEFENHRPLYNWYCEKLGIHHPRQIEFAKLKLSTLMMGKRHMLRMVKEGLVSGWDDPRMPTIRGYRRRGYTPESIRDFCADIGIAKFPGTIDVIRLENSVREHLNQVASRRMAVLDPLKLTITNWPAGHVEMTEATNNPEDPSAGNRQLAFSGSMWIEQEDFREEAPRKFFRLKKGGSVRLRAGYIIDCHDVVKDSEGNVIEVLCTYDPETKSGEDTSGRKVKGTIHWVDANHGKEVEVRLYDRLFTVEDPSVVDEGQTFVDHLNPDSLTVIKAHVEPELTELPVGDRVQFERLGYFIVDEDSTPDKRVFNRIVTLRDTWGKMEAKGKTE</sequence>
<keyword evidence="4 9" id="KW-0547">Nucleotide-binding</keyword>
<feature type="domain" description="Glutamyl/glutaminyl-tRNA synthetase class Ib anti-codon binding" evidence="12">
    <location>
        <begin position="340"/>
        <end position="440"/>
    </location>
</feature>
<dbReference type="PRINTS" id="PR00987">
    <property type="entry name" value="TRNASYNTHGLU"/>
</dbReference>
<proteinExistence type="inferred from homology"/>
<dbReference type="Pfam" id="PF03950">
    <property type="entry name" value="tRNA-synt_1c_C"/>
    <property type="match status" value="1"/>
</dbReference>
<keyword evidence="5 9" id="KW-0067">ATP-binding</keyword>
<dbReference type="AlphaFoldDB" id="A0A5C6EXR2"/>
<dbReference type="GO" id="GO:0006425">
    <property type="term" value="P:glutaminyl-tRNA aminoacylation"/>
    <property type="evidence" value="ECO:0007669"/>
    <property type="project" value="UniProtKB-UniRule"/>
</dbReference>
<evidence type="ECO:0000256" key="3">
    <source>
        <dbReference type="ARBA" id="ARBA00022598"/>
    </source>
</evidence>
<dbReference type="PANTHER" id="PTHR43097:SF5">
    <property type="entry name" value="GLUTAMATE--TRNA LIGASE"/>
    <property type="match status" value="1"/>
</dbReference>
<dbReference type="Proteomes" id="UP000318288">
    <property type="component" value="Unassembled WGS sequence"/>
</dbReference>
<comment type="similarity">
    <text evidence="1 9 10">Belongs to the class-I aminoacyl-tRNA synthetase family.</text>
</comment>
<keyword evidence="3 9" id="KW-0436">Ligase</keyword>
<feature type="binding site" evidence="9">
    <location>
        <position position="232"/>
    </location>
    <ligand>
        <name>ATP</name>
        <dbReference type="ChEBI" id="CHEBI:30616"/>
    </ligand>
</feature>
<dbReference type="Gene3D" id="2.40.240.10">
    <property type="entry name" value="Ribosomal Protein L25, Chain P"/>
    <property type="match status" value="2"/>
</dbReference>
<evidence type="ECO:0000256" key="4">
    <source>
        <dbReference type="ARBA" id="ARBA00022741"/>
    </source>
</evidence>
<dbReference type="InterPro" id="IPR022861">
    <property type="entry name" value="Gln_tRNA_ligase_bac"/>
</dbReference>
<dbReference type="InterPro" id="IPR020056">
    <property type="entry name" value="Rbsml_bL25/Gln-tRNA_synth_N"/>
</dbReference>
<comment type="catalytic activity">
    <reaction evidence="8 9">
        <text>tRNA(Gln) + L-glutamine + ATP = L-glutaminyl-tRNA(Gln) + AMP + diphosphate</text>
        <dbReference type="Rhea" id="RHEA:20121"/>
        <dbReference type="Rhea" id="RHEA-COMP:9662"/>
        <dbReference type="Rhea" id="RHEA-COMP:9681"/>
        <dbReference type="ChEBI" id="CHEBI:30616"/>
        <dbReference type="ChEBI" id="CHEBI:33019"/>
        <dbReference type="ChEBI" id="CHEBI:58359"/>
        <dbReference type="ChEBI" id="CHEBI:78442"/>
        <dbReference type="ChEBI" id="CHEBI:78521"/>
        <dbReference type="ChEBI" id="CHEBI:456215"/>
        <dbReference type="EC" id="6.1.1.18"/>
    </reaction>
</comment>
<dbReference type="NCBIfam" id="TIGR00440">
    <property type="entry name" value="glnS"/>
    <property type="match status" value="1"/>
</dbReference>
<dbReference type="InterPro" id="IPR011035">
    <property type="entry name" value="Ribosomal_bL25/Gln-tRNA_synth"/>
</dbReference>
<evidence type="ECO:0000256" key="7">
    <source>
        <dbReference type="ARBA" id="ARBA00023146"/>
    </source>
</evidence>
<dbReference type="InterPro" id="IPR014729">
    <property type="entry name" value="Rossmann-like_a/b/a_fold"/>
</dbReference>
<evidence type="ECO:0000256" key="10">
    <source>
        <dbReference type="RuleBase" id="RU363037"/>
    </source>
</evidence>
<evidence type="ECO:0000259" key="11">
    <source>
        <dbReference type="Pfam" id="PF00749"/>
    </source>
</evidence>
<dbReference type="InterPro" id="IPR020058">
    <property type="entry name" value="Glu/Gln-tRNA-synth_Ib_cat-dom"/>
</dbReference>
<dbReference type="GO" id="GO:0004819">
    <property type="term" value="F:glutamine-tRNA ligase activity"/>
    <property type="evidence" value="ECO:0007669"/>
    <property type="project" value="UniProtKB-UniRule"/>
</dbReference>
<dbReference type="EC" id="6.1.1.18" evidence="9"/>
<comment type="subunit">
    <text evidence="9">Monomer.</text>
</comment>
<accession>A0A5C6EXR2</accession>
<organism evidence="14 15">
    <name type="scientific">Rubripirellula tenax</name>
    <dbReference type="NCBI Taxonomy" id="2528015"/>
    <lineage>
        <taxon>Bacteria</taxon>
        <taxon>Pseudomonadati</taxon>
        <taxon>Planctomycetota</taxon>
        <taxon>Planctomycetia</taxon>
        <taxon>Pirellulales</taxon>
        <taxon>Pirellulaceae</taxon>
        <taxon>Rubripirellula</taxon>
    </lineage>
</organism>
<reference evidence="14 15" key="1">
    <citation type="submission" date="2019-02" db="EMBL/GenBank/DDBJ databases">
        <title>Deep-cultivation of Planctomycetes and their phenomic and genomic characterization uncovers novel biology.</title>
        <authorList>
            <person name="Wiegand S."/>
            <person name="Jogler M."/>
            <person name="Boedeker C."/>
            <person name="Pinto D."/>
            <person name="Vollmers J."/>
            <person name="Rivas-Marin E."/>
            <person name="Kohn T."/>
            <person name="Peeters S.H."/>
            <person name="Heuer A."/>
            <person name="Rast P."/>
            <person name="Oberbeckmann S."/>
            <person name="Bunk B."/>
            <person name="Jeske O."/>
            <person name="Meyerdierks A."/>
            <person name="Storesund J.E."/>
            <person name="Kallscheuer N."/>
            <person name="Luecker S."/>
            <person name="Lage O.M."/>
            <person name="Pohl T."/>
            <person name="Merkel B.J."/>
            <person name="Hornburger P."/>
            <person name="Mueller R.-W."/>
            <person name="Bruemmer F."/>
            <person name="Labrenz M."/>
            <person name="Spormann A.M."/>
            <person name="Op Den Camp H."/>
            <person name="Overmann J."/>
            <person name="Amann R."/>
            <person name="Jetten M.S.M."/>
            <person name="Mascher T."/>
            <person name="Medema M.H."/>
            <person name="Devos D.P."/>
            <person name="Kaster A.-K."/>
            <person name="Ovreas L."/>
            <person name="Rohde M."/>
            <person name="Galperin M.Y."/>
            <person name="Jogler C."/>
        </authorList>
    </citation>
    <scope>NUCLEOTIDE SEQUENCE [LARGE SCALE GENOMIC DNA]</scope>
    <source>
        <strain evidence="14 15">Poly51</strain>
    </source>
</reference>
<dbReference type="InterPro" id="IPR020059">
    <property type="entry name" value="Glu/Gln-tRNA-synth_Ib_codon-bd"/>
</dbReference>
<dbReference type="SUPFAM" id="SSF50715">
    <property type="entry name" value="Ribosomal protein L25-like"/>
    <property type="match status" value="1"/>
</dbReference>
<feature type="domain" description="Glutamyl/glutaminyl-tRNA synthetase class Ib catalytic" evidence="11">
    <location>
        <begin position="30"/>
        <end position="337"/>
    </location>
</feature>
<evidence type="ECO:0000256" key="5">
    <source>
        <dbReference type="ARBA" id="ARBA00022840"/>
    </source>
</evidence>
<evidence type="ECO:0000259" key="12">
    <source>
        <dbReference type="Pfam" id="PF03950"/>
    </source>
</evidence>
<comment type="caution">
    <text evidence="14">The sequence shown here is derived from an EMBL/GenBank/DDBJ whole genome shotgun (WGS) entry which is preliminary data.</text>
</comment>
<dbReference type="GO" id="GO:0005829">
    <property type="term" value="C:cytosol"/>
    <property type="evidence" value="ECO:0007669"/>
    <property type="project" value="TreeGrafter"/>
</dbReference>
<evidence type="ECO:0000256" key="1">
    <source>
        <dbReference type="ARBA" id="ARBA00005594"/>
    </source>
</evidence>
<keyword evidence="2 9" id="KW-0963">Cytoplasm</keyword>
<evidence type="ECO:0000256" key="6">
    <source>
        <dbReference type="ARBA" id="ARBA00022917"/>
    </source>
</evidence>
<dbReference type="NCBIfam" id="NF011291">
    <property type="entry name" value="PRK14703.1"/>
    <property type="match status" value="1"/>
</dbReference>
<keyword evidence="6 9" id="KW-0648">Protein biosynthesis</keyword>
<dbReference type="PANTHER" id="PTHR43097">
    <property type="entry name" value="GLUTAMINE-TRNA LIGASE"/>
    <property type="match status" value="1"/>
</dbReference>
<evidence type="ECO:0000256" key="8">
    <source>
        <dbReference type="ARBA" id="ARBA00048270"/>
    </source>
</evidence>
<evidence type="ECO:0000313" key="14">
    <source>
        <dbReference type="EMBL" id="TWU54413.1"/>
    </source>
</evidence>
<feature type="binding site" evidence="9">
    <location>
        <position position="69"/>
    </location>
    <ligand>
        <name>L-glutamine</name>
        <dbReference type="ChEBI" id="CHEBI:58359"/>
    </ligand>
</feature>
<evidence type="ECO:0000259" key="13">
    <source>
        <dbReference type="Pfam" id="PF20974"/>
    </source>
</evidence>
<dbReference type="InterPro" id="IPR001412">
    <property type="entry name" value="aa-tRNA-synth_I_CS"/>
</dbReference>
<feature type="short sequence motif" description="'HIGH' region" evidence="9">
    <location>
        <begin position="36"/>
        <end position="46"/>
    </location>
</feature>
<comment type="caution">
    <text evidence="9">Lacks conserved residue(s) required for the propagation of feature annotation.</text>
</comment>
<feature type="domain" description="tRNA synthetases class I (E and Q) anti-codon binding" evidence="13">
    <location>
        <begin position="457"/>
        <end position="532"/>
    </location>
</feature>
<dbReference type="InterPro" id="IPR000924">
    <property type="entry name" value="Glu/Gln-tRNA-synth"/>
</dbReference>
<feature type="binding site" evidence="9">
    <location>
        <position position="213"/>
    </location>
    <ligand>
        <name>L-glutamine</name>
        <dbReference type="ChEBI" id="CHEBI:58359"/>
    </ligand>
</feature>
<dbReference type="FunFam" id="3.40.50.620:FF:000037">
    <property type="entry name" value="Glutamine--tRNA ligase cytoplasmic"/>
    <property type="match status" value="1"/>
</dbReference>
<dbReference type="GO" id="GO:0005524">
    <property type="term" value="F:ATP binding"/>
    <property type="evidence" value="ECO:0007669"/>
    <property type="project" value="UniProtKB-UniRule"/>
</dbReference>